<reference evidence="8 9" key="1">
    <citation type="journal article" date="2019" name="Int. J. Syst. Evol. Microbiol.">
        <title>The Global Catalogue of Microorganisms (GCM) 10K type strain sequencing project: providing services to taxonomists for standard genome sequencing and annotation.</title>
        <authorList>
            <consortium name="The Broad Institute Genomics Platform"/>
            <consortium name="The Broad Institute Genome Sequencing Center for Infectious Disease"/>
            <person name="Wu L."/>
            <person name="Ma J."/>
        </authorList>
    </citation>
    <scope>NUCLEOTIDE SEQUENCE [LARGE SCALE GENOMIC DNA]</scope>
    <source>
        <strain evidence="8 9">XZGYJ-43</strain>
    </source>
</reference>
<dbReference type="AlphaFoldDB" id="A0ABD5Z5J4"/>
<gene>
    <name evidence="8" type="ORF">ACFQJ9_13580</name>
</gene>
<feature type="transmembrane region" description="Helical" evidence="6">
    <location>
        <begin position="61"/>
        <end position="83"/>
    </location>
</feature>
<comment type="caution">
    <text evidence="8">The sequence shown here is derived from an EMBL/GenBank/DDBJ whole genome shotgun (WGS) entry which is preliminary data.</text>
</comment>
<keyword evidence="5 6" id="KW-0472">Membrane</keyword>
<evidence type="ECO:0000259" key="7">
    <source>
        <dbReference type="Pfam" id="PF04138"/>
    </source>
</evidence>
<feature type="transmembrane region" description="Helical" evidence="6">
    <location>
        <begin position="37"/>
        <end position="55"/>
    </location>
</feature>
<comment type="subcellular location">
    <subcellularLocation>
        <location evidence="1">Membrane</location>
        <topology evidence="1">Multi-pass membrane protein</topology>
    </subcellularLocation>
</comment>
<proteinExistence type="inferred from homology"/>
<feature type="transmembrane region" description="Helical" evidence="6">
    <location>
        <begin position="122"/>
        <end position="141"/>
    </location>
</feature>
<evidence type="ECO:0000256" key="1">
    <source>
        <dbReference type="ARBA" id="ARBA00004141"/>
    </source>
</evidence>
<organism evidence="8 9">
    <name type="scientific">Halospeciosus flavus</name>
    <dbReference type="NCBI Taxonomy" id="3032283"/>
    <lineage>
        <taxon>Archaea</taxon>
        <taxon>Methanobacteriati</taxon>
        <taxon>Methanobacteriota</taxon>
        <taxon>Stenosarchaea group</taxon>
        <taxon>Halobacteria</taxon>
        <taxon>Halobacteriales</taxon>
        <taxon>Halobacteriaceae</taxon>
        <taxon>Halospeciosus</taxon>
    </lineage>
</organism>
<keyword evidence="4 6" id="KW-1133">Transmembrane helix</keyword>
<comment type="similarity">
    <text evidence="2">Belongs to the GtrA family.</text>
</comment>
<evidence type="ECO:0000313" key="9">
    <source>
        <dbReference type="Proteomes" id="UP001596447"/>
    </source>
</evidence>
<feature type="transmembrane region" description="Helical" evidence="6">
    <location>
        <begin position="95"/>
        <end position="116"/>
    </location>
</feature>
<dbReference type="Pfam" id="PF04138">
    <property type="entry name" value="GtrA_DPMS_TM"/>
    <property type="match status" value="1"/>
</dbReference>
<feature type="domain" description="GtrA/DPMS transmembrane" evidence="7">
    <location>
        <begin position="37"/>
        <end position="146"/>
    </location>
</feature>
<name>A0ABD5Z5J4_9EURY</name>
<evidence type="ECO:0000256" key="5">
    <source>
        <dbReference type="ARBA" id="ARBA00023136"/>
    </source>
</evidence>
<dbReference type="GO" id="GO:0016020">
    <property type="term" value="C:membrane"/>
    <property type="evidence" value="ECO:0007669"/>
    <property type="project" value="UniProtKB-SubCell"/>
</dbReference>
<dbReference type="EMBL" id="JBHTAR010000011">
    <property type="protein sequence ID" value="MFC7200430.1"/>
    <property type="molecule type" value="Genomic_DNA"/>
</dbReference>
<dbReference type="InterPro" id="IPR007267">
    <property type="entry name" value="GtrA_DPMS_TM"/>
</dbReference>
<dbReference type="RefSeq" id="WP_279527210.1">
    <property type="nucleotide sequence ID" value="NZ_CP122312.1"/>
</dbReference>
<evidence type="ECO:0000313" key="8">
    <source>
        <dbReference type="EMBL" id="MFC7200430.1"/>
    </source>
</evidence>
<keyword evidence="3 6" id="KW-0812">Transmembrane</keyword>
<accession>A0ABD5Z5J4</accession>
<evidence type="ECO:0000256" key="2">
    <source>
        <dbReference type="ARBA" id="ARBA00009399"/>
    </source>
</evidence>
<evidence type="ECO:0000256" key="3">
    <source>
        <dbReference type="ARBA" id="ARBA00022692"/>
    </source>
</evidence>
<dbReference type="InterPro" id="IPR051401">
    <property type="entry name" value="GtrA_CellWall_Glycosyl"/>
</dbReference>
<evidence type="ECO:0000256" key="6">
    <source>
        <dbReference type="SAM" id="Phobius"/>
    </source>
</evidence>
<protein>
    <submittedName>
        <fullName evidence="8">GtrA family protein</fullName>
    </submittedName>
</protein>
<dbReference type="PANTHER" id="PTHR38459">
    <property type="entry name" value="PROPHAGE BACTOPRENOL-LINKED GLUCOSE TRANSLOCASE HOMOLOG"/>
    <property type="match status" value="1"/>
</dbReference>
<dbReference type="Proteomes" id="UP001596447">
    <property type="component" value="Unassembled WGS sequence"/>
</dbReference>
<keyword evidence="9" id="KW-1185">Reference proteome</keyword>
<sequence>MGANAIDYVETVLADAVRGTRVSRVCRPERAVQATEFGLVGLSGAAVNFGVFFAMVHSVPYFEAGTLAFFVAILWTFALNWTVTFERPGGLVERFAKYLGVCVVGWGIYTATLTAAVQLLALPYWLSSLGAITGGGLWNYVGSEQFALD</sequence>
<dbReference type="PANTHER" id="PTHR38459:SF1">
    <property type="entry name" value="PROPHAGE BACTOPRENOL-LINKED GLUCOSE TRANSLOCASE HOMOLOG"/>
    <property type="match status" value="1"/>
</dbReference>
<evidence type="ECO:0000256" key="4">
    <source>
        <dbReference type="ARBA" id="ARBA00022989"/>
    </source>
</evidence>